<keyword evidence="3" id="KW-1185">Reference proteome</keyword>
<feature type="compositionally biased region" description="Basic residues" evidence="1">
    <location>
        <begin position="168"/>
        <end position="180"/>
    </location>
</feature>
<feature type="region of interest" description="Disordered" evidence="1">
    <location>
        <begin position="152"/>
        <end position="185"/>
    </location>
</feature>
<feature type="compositionally biased region" description="Low complexity" evidence="1">
    <location>
        <begin position="248"/>
        <end position="262"/>
    </location>
</feature>
<feature type="compositionally biased region" description="Basic and acidic residues" evidence="1">
    <location>
        <begin position="92"/>
        <end position="101"/>
    </location>
</feature>
<gene>
    <name evidence="2" type="ORF">PODCO_302670</name>
</gene>
<evidence type="ECO:0000313" key="3">
    <source>
        <dbReference type="Proteomes" id="UP000280685"/>
    </source>
</evidence>
<feature type="compositionally biased region" description="Basic and acidic residues" evidence="1">
    <location>
        <begin position="428"/>
        <end position="437"/>
    </location>
</feature>
<feature type="compositionally biased region" description="Low complexity" evidence="1">
    <location>
        <begin position="584"/>
        <end position="598"/>
    </location>
</feature>
<feature type="compositionally biased region" description="Polar residues" evidence="1">
    <location>
        <begin position="606"/>
        <end position="618"/>
    </location>
</feature>
<feature type="compositionally biased region" description="Polar residues" evidence="1">
    <location>
        <begin position="270"/>
        <end position="282"/>
    </location>
</feature>
<proteinExistence type="predicted"/>
<feature type="region of interest" description="Disordered" evidence="1">
    <location>
        <begin position="298"/>
        <end position="347"/>
    </location>
</feature>
<feature type="region of interest" description="Disordered" evidence="1">
    <location>
        <begin position="1"/>
        <end position="36"/>
    </location>
</feature>
<feature type="compositionally biased region" description="Low complexity" evidence="1">
    <location>
        <begin position="298"/>
        <end position="313"/>
    </location>
</feature>
<feature type="region of interest" description="Disordered" evidence="1">
    <location>
        <begin position="63"/>
        <end position="108"/>
    </location>
</feature>
<feature type="region of interest" description="Disordered" evidence="1">
    <location>
        <begin position="248"/>
        <end position="284"/>
    </location>
</feature>
<protein>
    <submittedName>
        <fullName evidence="2">Uncharacterized protein</fullName>
    </submittedName>
</protein>
<feature type="compositionally biased region" description="Basic residues" evidence="1">
    <location>
        <begin position="504"/>
        <end position="516"/>
    </location>
</feature>
<dbReference type="Proteomes" id="UP000280685">
    <property type="component" value="Chromosome 3"/>
</dbReference>
<sequence>MASQPPRPQLRKKASFRDRFKSWQKSAPPALEAIEEPKQKFVYEPKHAASDFSRMPVLPVGSQRHRIFDSRRTAPLQSLPEGTTRLKARRGRQSEGRRTDDAVNPPPQLALQHELARRDSKSKRYSYTLVEDPLRVSQTAAVHQVPISTRPMSWDQAPTELRQASHTPTRHHSHSQHTRQPRASPSTDFELFLAQAEAEERAHHEVVLRQMSQRAAAAQAAYPHRPTVHPNPHTQFASAVSDVSAATTAVGGRTSASGGSKNSSRRSRDAASTGTGNRSHSSFARPLSLSLSLSLSISPNTTSTISNPSKTITLQPHQNIPSASSPNPLDAPATLTMASQPPRPQLRKKASFRDRFKSWQKSAPPALEAIEEPKQKFVYEPKHAASDFSRMPVLPVGSQRHRIFDSRRTAPLQSLPEGTTRLKARRGRQSEGRRTDDAVNPPPQLALQHELARRDSKSKRYSYTLVEDPLRVSQTAAVHQVPISTRPMSWDQAPTELRQASHTPTRHHSHSQHTRQPRASPSTDFELFLAQAEAEERAHHEVVLRQMSQRAAAAQAAYPHRPTVHPNPHTQFASAVSDVSAATTAVGGRTSASGGSKNSSRRSRDAASTGTGNRSHSSFARPLPTEVSQQPLEQPPQRLRHKGHSRNPSWATGASVELTKLDTFAAETAPTVRPVQVLGVDEAFKPPHTQVDQPRTLRRQSSIAQKIAEYIRPSRQVDGGVGYQRNGSKRHSQAIPKVETLAE</sequence>
<feature type="region of interest" description="Disordered" evidence="1">
    <location>
        <begin position="584"/>
        <end position="651"/>
    </location>
</feature>
<feature type="compositionally biased region" description="Polar residues" evidence="1">
    <location>
        <begin position="314"/>
        <end position="327"/>
    </location>
</feature>
<evidence type="ECO:0000256" key="1">
    <source>
        <dbReference type="SAM" id="MobiDB-lite"/>
    </source>
</evidence>
<name>A0ABY6S5F3_PODCO</name>
<accession>A0ABY6S5F3</accession>
<evidence type="ECO:0000313" key="2">
    <source>
        <dbReference type="EMBL" id="VBB76856.1"/>
    </source>
</evidence>
<feature type="region of interest" description="Disordered" evidence="1">
    <location>
        <begin position="488"/>
        <end position="521"/>
    </location>
</feature>
<reference evidence="2" key="1">
    <citation type="submission" date="2018-02" db="EMBL/GenBank/DDBJ databases">
        <authorList>
            <person name="Silar P."/>
        </authorList>
    </citation>
    <scope>NUCLEOTIDE SEQUENCE [LARGE SCALE GENOMIC DNA]</scope>
    <source>
        <strain evidence="2">T</strain>
    </source>
</reference>
<feature type="region of interest" description="Disordered" evidence="1">
    <location>
        <begin position="717"/>
        <end position="743"/>
    </location>
</feature>
<organism evidence="2 3">
    <name type="scientific">Podospora comata</name>
    <dbReference type="NCBI Taxonomy" id="48703"/>
    <lineage>
        <taxon>Eukaryota</taxon>
        <taxon>Fungi</taxon>
        <taxon>Dikarya</taxon>
        <taxon>Ascomycota</taxon>
        <taxon>Pezizomycotina</taxon>
        <taxon>Sordariomycetes</taxon>
        <taxon>Sordariomycetidae</taxon>
        <taxon>Sordariales</taxon>
        <taxon>Podosporaceae</taxon>
        <taxon>Podospora</taxon>
    </lineage>
</organism>
<dbReference type="EMBL" id="LR026966">
    <property type="protein sequence ID" value="VBB76856.1"/>
    <property type="molecule type" value="Genomic_DNA"/>
</dbReference>
<feature type="region of interest" description="Disordered" evidence="1">
    <location>
        <begin position="405"/>
        <end position="457"/>
    </location>
</feature>